<evidence type="ECO:0000259" key="2">
    <source>
        <dbReference type="Pfam" id="PF20736"/>
    </source>
</evidence>
<dbReference type="Pfam" id="PF07944">
    <property type="entry name" value="Beta-AFase-like_GH127_cat"/>
    <property type="match status" value="1"/>
</dbReference>
<accession>E8WZY8</accession>
<dbReference type="Proteomes" id="UP000000343">
    <property type="component" value="Chromosome"/>
</dbReference>
<dbReference type="PANTHER" id="PTHR31151">
    <property type="entry name" value="PROLINE-TRNA LIGASE (DUF1680)"/>
    <property type="match status" value="1"/>
</dbReference>
<feature type="domain" description="Non-reducing end beta-L-arabinofuranosidase-like GH127 catalytic" evidence="1">
    <location>
        <begin position="125"/>
        <end position="436"/>
    </location>
</feature>
<reference evidence="4" key="1">
    <citation type="submission" date="2011-01" db="EMBL/GenBank/DDBJ databases">
        <title>Complete sequence of chromosome of Acidobacterium sp. MP5ACTX9.</title>
        <authorList>
            <consortium name="US DOE Joint Genome Institute"/>
            <person name="Lucas S."/>
            <person name="Copeland A."/>
            <person name="Lapidus A."/>
            <person name="Cheng J.-F."/>
            <person name="Goodwin L."/>
            <person name="Pitluck S."/>
            <person name="Teshima H."/>
            <person name="Detter J.C."/>
            <person name="Han C."/>
            <person name="Tapia R."/>
            <person name="Land M."/>
            <person name="Hauser L."/>
            <person name="Kyrpides N."/>
            <person name="Ivanova N."/>
            <person name="Ovchinnikova G."/>
            <person name="Pagani I."/>
            <person name="Rawat S.R."/>
            <person name="Mannisto M."/>
            <person name="Haggblom M.M."/>
            <person name="Woyke T."/>
        </authorList>
    </citation>
    <scope>NUCLEOTIDE SEQUENCE [LARGE SCALE GENOMIC DNA]</scope>
    <source>
        <strain evidence="4">MP5ACTX9</strain>
    </source>
</reference>
<proteinExistence type="predicted"/>
<protein>
    <recommendedName>
        <fullName evidence="5">Non-reducing end beta-L-arabinofuranosidase</fullName>
    </recommendedName>
</protein>
<dbReference type="KEGG" id="acm:AciX9_1837"/>
<dbReference type="EMBL" id="CP002480">
    <property type="protein sequence ID" value="ADW68884.1"/>
    <property type="molecule type" value="Genomic_DNA"/>
</dbReference>
<dbReference type="GO" id="GO:0005975">
    <property type="term" value="P:carbohydrate metabolic process"/>
    <property type="evidence" value="ECO:0007669"/>
    <property type="project" value="InterPro"/>
</dbReference>
<evidence type="ECO:0000313" key="4">
    <source>
        <dbReference type="Proteomes" id="UP000000343"/>
    </source>
</evidence>
<evidence type="ECO:0008006" key="5">
    <source>
        <dbReference type="Google" id="ProtNLM"/>
    </source>
</evidence>
<gene>
    <name evidence="3" type="ordered locus">AciX9_1837</name>
</gene>
<dbReference type="HOGENOM" id="CLU_016354_0_0_0"/>
<name>E8WZY8_GRATM</name>
<evidence type="ECO:0000313" key="3">
    <source>
        <dbReference type="EMBL" id="ADW68884.1"/>
    </source>
</evidence>
<dbReference type="AlphaFoldDB" id="E8WZY8"/>
<dbReference type="STRING" id="1198114.AciX9_1837"/>
<feature type="domain" description="Non-reducing end beta-L-arabinofuranosidase-like GH127 middle" evidence="2">
    <location>
        <begin position="452"/>
        <end position="571"/>
    </location>
</feature>
<dbReference type="InterPro" id="IPR012878">
    <property type="entry name" value="Beta-AFase-like_GH127_cat"/>
</dbReference>
<dbReference type="SUPFAM" id="SSF48208">
    <property type="entry name" value="Six-hairpin glycosidases"/>
    <property type="match status" value="1"/>
</dbReference>
<dbReference type="eggNOG" id="COG3533">
    <property type="taxonomic scope" value="Bacteria"/>
</dbReference>
<dbReference type="PANTHER" id="PTHR31151:SF0">
    <property type="entry name" value="PROLINE-TRNA LIGASE (DUF1680)"/>
    <property type="match status" value="1"/>
</dbReference>
<dbReference type="InterPro" id="IPR008928">
    <property type="entry name" value="6-hairpin_glycosidase_sf"/>
</dbReference>
<organism evidence="4">
    <name type="scientific">Granulicella tundricola (strain ATCC BAA-1859 / DSM 23138 / MP5ACTX9)</name>
    <dbReference type="NCBI Taxonomy" id="1198114"/>
    <lineage>
        <taxon>Bacteria</taxon>
        <taxon>Pseudomonadati</taxon>
        <taxon>Acidobacteriota</taxon>
        <taxon>Terriglobia</taxon>
        <taxon>Terriglobales</taxon>
        <taxon>Acidobacteriaceae</taxon>
        <taxon>Granulicella</taxon>
    </lineage>
</organism>
<dbReference type="InterPro" id="IPR049046">
    <property type="entry name" value="Beta-AFase-like_GH127_middle"/>
</dbReference>
<evidence type="ECO:0000259" key="1">
    <source>
        <dbReference type="Pfam" id="PF07944"/>
    </source>
</evidence>
<keyword evidence="4" id="KW-1185">Reference proteome</keyword>
<sequence>MNSDQQSSLNATFRCCFWAAVALCSFVIRPHLVAQTPSPSTTQGASLRVVRNRAPLTPNQFDPLPLGAIEPRGWLRDQLEIQAKGLTGHLDEFWADVSQKSAWLGGDGEAWERGPYFVDGLLPLAYELKDQKLIEKANAWVEWTLTHQRPDGEIGPTSNSDWWPRMVMLKVLTQYEEATGDPRVEPLMTRYFTYELAELPKRPLTSWGRYRWQDNVLTVLWLYNRTGDPRLMELARLLREQGFDWKESFKSFPFKGKQTAQSLGLDRTHDNTDRAMQAHGVNNAMALKASPLSYVLTGHAGDRAAVYQQIGELERYHLLPNGMYSGDEHLAGDNPSQGVELCTVVESMFSWELNLAVLGDARFADRLERIAFNALPGTISDDMWSHQYDQQPNQVACTRGQRQWSSNGPDSNLFGLEPHFGCCTANMHQGWPKFAESLWMGTADGGLVATAYAPNRVTIELPGKESGAHQPKTFTLDEETNYPFDGMLRFTVHTGRPASLPIVLRIPGWAAAAKLTINDGATETIRPGCPQAAYDGRLHGSGANGTPDGCLFHTIRRTWKEGDRFELLLPLEPKVTRWYRGSVAVERGPLLFSLKMEQDWKKLDQHAELSADWQITSETPWNYALAVDANNPGRTISVKTDLLGPVPFSSQQVPVQLTVYGRLDPAWTLFEGSAGPLPESPVSSSAPLVPLVLVPYAAAKLRITAFPLLDMPENRAEVQSH</sequence>
<dbReference type="PaxDb" id="1198114-AciX9_1837"/>
<dbReference type="Pfam" id="PF20736">
    <property type="entry name" value="Glyco_hydro127M"/>
    <property type="match status" value="1"/>
</dbReference>